<dbReference type="EMBL" id="BOMH01000082">
    <property type="protein sequence ID" value="GID70758.1"/>
    <property type="molecule type" value="Genomic_DNA"/>
</dbReference>
<sequence length="184" mass="19569">MEIAIVGRGHLGSALSRFWLAAGHQVTALGREGGDASGADVLVVAVPAVSVARALRVVDGYRGAVTIDATNLQGPPPVDHLSLAHLVQSLVGGPVAKAFNTDYALLYDEIERQQTRPSHLYAADAAARPVAERLIRDVGFKPVFVGDLSHAPLLEQHLRLVRAIAANGYGPYFSWYGAPGELWT</sequence>
<dbReference type="InterPro" id="IPR036291">
    <property type="entry name" value="NAD(P)-bd_dom_sf"/>
</dbReference>
<comment type="caution">
    <text evidence="1">The sequence shown here is derived from an EMBL/GenBank/DDBJ whole genome shotgun (WGS) entry which is preliminary data.</text>
</comment>
<dbReference type="RefSeq" id="WP_203755015.1">
    <property type="nucleotide sequence ID" value="NZ_BAAAUC010000064.1"/>
</dbReference>
<dbReference type="AlphaFoldDB" id="A0A919ISR7"/>
<dbReference type="Gene3D" id="3.40.50.720">
    <property type="entry name" value="NAD(P)-binding Rossmann-like Domain"/>
    <property type="match status" value="1"/>
</dbReference>
<dbReference type="SUPFAM" id="SSF51735">
    <property type="entry name" value="NAD(P)-binding Rossmann-fold domains"/>
    <property type="match status" value="1"/>
</dbReference>
<gene>
    <name evidence="1" type="ORF">Acy02nite_86390</name>
</gene>
<keyword evidence="2" id="KW-1185">Reference proteome</keyword>
<dbReference type="Proteomes" id="UP000619479">
    <property type="component" value="Unassembled WGS sequence"/>
</dbReference>
<organism evidence="1 2">
    <name type="scientific">Actinoplanes cyaneus</name>
    <dbReference type="NCBI Taxonomy" id="52696"/>
    <lineage>
        <taxon>Bacteria</taxon>
        <taxon>Bacillati</taxon>
        <taxon>Actinomycetota</taxon>
        <taxon>Actinomycetes</taxon>
        <taxon>Micromonosporales</taxon>
        <taxon>Micromonosporaceae</taxon>
        <taxon>Actinoplanes</taxon>
    </lineage>
</organism>
<name>A0A919ISR7_9ACTN</name>
<evidence type="ECO:0000313" key="2">
    <source>
        <dbReference type="Proteomes" id="UP000619479"/>
    </source>
</evidence>
<reference evidence="1" key="1">
    <citation type="submission" date="2021-01" db="EMBL/GenBank/DDBJ databases">
        <title>Whole genome shotgun sequence of Actinoplanes cyaneus NBRC 14990.</title>
        <authorList>
            <person name="Komaki H."/>
            <person name="Tamura T."/>
        </authorList>
    </citation>
    <scope>NUCLEOTIDE SEQUENCE</scope>
    <source>
        <strain evidence="1">NBRC 14990</strain>
    </source>
</reference>
<evidence type="ECO:0000313" key="1">
    <source>
        <dbReference type="EMBL" id="GID70758.1"/>
    </source>
</evidence>
<proteinExistence type="predicted"/>
<accession>A0A919ISR7</accession>
<protein>
    <submittedName>
        <fullName evidence="1">Dinucleotide-binding protein</fullName>
    </submittedName>
</protein>